<evidence type="ECO:0000313" key="2">
    <source>
        <dbReference type="Proteomes" id="UP000766246"/>
    </source>
</evidence>
<proteinExistence type="predicted"/>
<dbReference type="Proteomes" id="UP000766246">
    <property type="component" value="Unassembled WGS sequence"/>
</dbReference>
<accession>A0A927UCR9</accession>
<comment type="caution">
    <text evidence="1">The sequence shown here is derived from an EMBL/GenBank/DDBJ whole genome shotgun (WGS) entry which is preliminary data.</text>
</comment>
<dbReference type="Gene3D" id="3.40.390.10">
    <property type="entry name" value="Collagenase (Catalytic Domain)"/>
    <property type="match status" value="1"/>
</dbReference>
<sequence length="196" mass="22306">MKNILRKIRRTIIILIVIAALTSLNTIRDSDNFELYRPGFDLDSELQAMLPCCSQELYVGNWGVLRASEDELFAMYCESQSEENEAFRQLYAKEGMAGLTDPNCRVIYIIQGDDYNAKRALPHEIGHAADINHECNGIKPSQTEEFKKIYEQEAAGYAQMSPEEFFAEVYAGLVSPYDFGLPETPLADEYVSQYVY</sequence>
<dbReference type="SUPFAM" id="SSF55486">
    <property type="entry name" value="Metalloproteases ('zincins'), catalytic domain"/>
    <property type="match status" value="1"/>
</dbReference>
<organism evidence="1 2">
    <name type="scientific">Pseudobutyrivibrio ruminis</name>
    <dbReference type="NCBI Taxonomy" id="46206"/>
    <lineage>
        <taxon>Bacteria</taxon>
        <taxon>Bacillati</taxon>
        <taxon>Bacillota</taxon>
        <taxon>Clostridia</taxon>
        <taxon>Lachnospirales</taxon>
        <taxon>Lachnospiraceae</taxon>
        <taxon>Pseudobutyrivibrio</taxon>
    </lineage>
</organism>
<gene>
    <name evidence="1" type="ORF">E7272_07635</name>
</gene>
<name>A0A927UCR9_9FIRM</name>
<reference evidence="1" key="1">
    <citation type="submission" date="2019-04" db="EMBL/GenBank/DDBJ databases">
        <title>Evolution of Biomass-Degrading Anaerobic Consortia Revealed by Metagenomics.</title>
        <authorList>
            <person name="Peng X."/>
        </authorList>
    </citation>
    <scope>NUCLEOTIDE SEQUENCE</scope>
    <source>
        <strain evidence="1">SIG311</strain>
    </source>
</reference>
<evidence type="ECO:0000313" key="1">
    <source>
        <dbReference type="EMBL" id="MBE5919703.1"/>
    </source>
</evidence>
<dbReference type="InterPro" id="IPR024079">
    <property type="entry name" value="MetalloPept_cat_dom_sf"/>
</dbReference>
<dbReference type="AlphaFoldDB" id="A0A927UCR9"/>
<protein>
    <submittedName>
        <fullName evidence="1">Uncharacterized protein</fullName>
    </submittedName>
</protein>
<dbReference type="GO" id="GO:0008237">
    <property type="term" value="F:metallopeptidase activity"/>
    <property type="evidence" value="ECO:0007669"/>
    <property type="project" value="InterPro"/>
</dbReference>
<dbReference type="EMBL" id="SVER01000017">
    <property type="protein sequence ID" value="MBE5919703.1"/>
    <property type="molecule type" value="Genomic_DNA"/>
</dbReference>